<dbReference type="AlphaFoldDB" id="A0AAE1D873"/>
<name>A0AAE1D873_9GAST</name>
<evidence type="ECO:0000256" key="1">
    <source>
        <dbReference type="SAM" id="MobiDB-lite"/>
    </source>
</evidence>
<protein>
    <submittedName>
        <fullName evidence="2">Uncharacterized protein</fullName>
    </submittedName>
</protein>
<comment type="caution">
    <text evidence="2">The sequence shown here is derived from an EMBL/GenBank/DDBJ whole genome shotgun (WGS) entry which is preliminary data.</text>
</comment>
<reference evidence="2" key="1">
    <citation type="journal article" date="2023" name="G3 (Bethesda)">
        <title>A reference genome for the long-term kleptoplast-retaining sea slug Elysia crispata morphotype clarki.</title>
        <authorList>
            <person name="Eastman K.E."/>
            <person name="Pendleton A.L."/>
            <person name="Shaikh M.A."/>
            <person name="Suttiyut T."/>
            <person name="Ogas R."/>
            <person name="Tomko P."/>
            <person name="Gavelis G."/>
            <person name="Widhalm J.R."/>
            <person name="Wisecaver J.H."/>
        </authorList>
    </citation>
    <scope>NUCLEOTIDE SEQUENCE</scope>
    <source>
        <strain evidence="2">ECLA1</strain>
    </source>
</reference>
<gene>
    <name evidence="2" type="ORF">RRG08_022344</name>
</gene>
<keyword evidence="3" id="KW-1185">Reference proteome</keyword>
<feature type="region of interest" description="Disordered" evidence="1">
    <location>
        <begin position="519"/>
        <end position="542"/>
    </location>
</feature>
<proteinExistence type="predicted"/>
<accession>A0AAE1D873</accession>
<feature type="compositionally biased region" description="Polar residues" evidence="1">
    <location>
        <begin position="529"/>
        <end position="542"/>
    </location>
</feature>
<dbReference type="Proteomes" id="UP001283361">
    <property type="component" value="Unassembled WGS sequence"/>
</dbReference>
<sequence>MEADEVPAGPFDDNASVFIKDPERLAVKTMCTADILKNVVQSAERLSKVDKVLSRYLHQARLLLAWKQGSGAMKMAGSAAKTVGTLMLVAAPLHPRIAMGMRVAHKLWKLGTGLKILNAIANMIRDVWQKGCRDVLMEFTHCAATLTRNLGVFGELVRDLQNTTPALQDKGQTNPAMVIRAIHDFVPPHQIPYLTHVINIAFGNESYSPLFAFTALTVNSGNSSNIAQIMLEIESFHFDDFIENSESRALVAIGSFLHVSRELCDFLDGFQRLTDRDCQFLQECLHRLGAESVSIMKAVAVLVNLDKIRKQLRTDTTPFFTSSSGNSSLYDNRDVGQTTSLAAVDVSGSNISSSVSNNISQAVERETCQERNSTKCLFSPSPMITQNVSLPNSPAEEQHSIQTIKTDASENCSFLQIDRQSQLDEMTYIPVPEFSLSSEPIAVMNKFHHDDNQDASEVVCQKNDQPIKQTPEEIQPWSLMNSFFTPFSSIVGRGSSYFIHKSNSLLPIAFRRTQTKKNQGINVEHNDQFSEPNGSSNDLTMV</sequence>
<dbReference type="EMBL" id="JAWDGP010004927">
    <property type="protein sequence ID" value="KAK3760936.1"/>
    <property type="molecule type" value="Genomic_DNA"/>
</dbReference>
<organism evidence="2 3">
    <name type="scientific">Elysia crispata</name>
    <name type="common">lettuce slug</name>
    <dbReference type="NCBI Taxonomy" id="231223"/>
    <lineage>
        <taxon>Eukaryota</taxon>
        <taxon>Metazoa</taxon>
        <taxon>Spiralia</taxon>
        <taxon>Lophotrochozoa</taxon>
        <taxon>Mollusca</taxon>
        <taxon>Gastropoda</taxon>
        <taxon>Heterobranchia</taxon>
        <taxon>Euthyneura</taxon>
        <taxon>Panpulmonata</taxon>
        <taxon>Sacoglossa</taxon>
        <taxon>Placobranchoidea</taxon>
        <taxon>Plakobranchidae</taxon>
        <taxon>Elysia</taxon>
    </lineage>
</organism>
<evidence type="ECO:0000313" key="3">
    <source>
        <dbReference type="Proteomes" id="UP001283361"/>
    </source>
</evidence>
<evidence type="ECO:0000313" key="2">
    <source>
        <dbReference type="EMBL" id="KAK3760936.1"/>
    </source>
</evidence>